<accession>A0A2G5TPH4</accession>
<comment type="caution">
    <text evidence="1">The sequence shown here is derived from an EMBL/GenBank/DDBJ whole genome shotgun (WGS) entry which is preliminary data.</text>
</comment>
<sequence length="89" mass="10664">MNSFNFSSAFVNYNQLDDWRSLAKLLGTPFDDFVEFGAPRRRWFYRIPENDQEALCVHFRRFSIFHFERIALCLVPKNGFEGEFHHSNL</sequence>
<evidence type="ECO:0000313" key="1">
    <source>
        <dbReference type="EMBL" id="PIC29143.1"/>
    </source>
</evidence>
<evidence type="ECO:0000313" key="2">
    <source>
        <dbReference type="Proteomes" id="UP000230233"/>
    </source>
</evidence>
<reference evidence="2" key="1">
    <citation type="submission" date="2017-10" db="EMBL/GenBank/DDBJ databases">
        <title>Rapid genome shrinkage in a self-fertile nematode reveals novel sperm competition proteins.</title>
        <authorList>
            <person name="Yin D."/>
            <person name="Schwarz E.M."/>
            <person name="Thomas C.G."/>
            <person name="Felde R.L."/>
            <person name="Korf I.F."/>
            <person name="Cutter A.D."/>
            <person name="Schartner C.M."/>
            <person name="Ralston E.J."/>
            <person name="Meyer B.J."/>
            <person name="Haag E.S."/>
        </authorList>
    </citation>
    <scope>NUCLEOTIDE SEQUENCE [LARGE SCALE GENOMIC DNA]</scope>
    <source>
        <strain evidence="2">JU1422</strain>
    </source>
</reference>
<dbReference type="AlphaFoldDB" id="A0A2G5TPH4"/>
<dbReference type="Proteomes" id="UP000230233">
    <property type="component" value="Chromosome V"/>
</dbReference>
<organism evidence="1 2">
    <name type="scientific">Caenorhabditis nigoni</name>
    <dbReference type="NCBI Taxonomy" id="1611254"/>
    <lineage>
        <taxon>Eukaryota</taxon>
        <taxon>Metazoa</taxon>
        <taxon>Ecdysozoa</taxon>
        <taxon>Nematoda</taxon>
        <taxon>Chromadorea</taxon>
        <taxon>Rhabditida</taxon>
        <taxon>Rhabditina</taxon>
        <taxon>Rhabditomorpha</taxon>
        <taxon>Rhabditoidea</taxon>
        <taxon>Rhabditidae</taxon>
        <taxon>Peloderinae</taxon>
        <taxon>Caenorhabditis</taxon>
    </lineage>
</organism>
<proteinExistence type="predicted"/>
<keyword evidence="2" id="KW-1185">Reference proteome</keyword>
<protein>
    <submittedName>
        <fullName evidence="1">Uncharacterized protein</fullName>
    </submittedName>
</protein>
<name>A0A2G5TPH4_9PELO</name>
<gene>
    <name evidence="1" type="primary">Cnig_chr_V.g20830</name>
    <name evidence="1" type="ORF">B9Z55_020830</name>
</gene>
<dbReference type="EMBL" id="PDUG01000005">
    <property type="protein sequence ID" value="PIC29143.1"/>
    <property type="molecule type" value="Genomic_DNA"/>
</dbReference>